<evidence type="ECO:0000256" key="6">
    <source>
        <dbReference type="ARBA" id="ARBA00056756"/>
    </source>
</evidence>
<keyword evidence="3" id="KW-0520">NAD</keyword>
<dbReference type="Pfam" id="PF21570">
    <property type="entry name" value="ArgZ-like_C_2nd"/>
    <property type="match status" value="1"/>
</dbReference>
<dbReference type="RefSeq" id="WP_100904804.1">
    <property type="nucleotide sequence ID" value="NZ_CP017766.1"/>
</dbReference>
<evidence type="ECO:0000259" key="13">
    <source>
        <dbReference type="Pfam" id="PF21571"/>
    </source>
</evidence>
<evidence type="ECO:0000256" key="4">
    <source>
        <dbReference type="ARBA" id="ARBA00023239"/>
    </source>
</evidence>
<feature type="domain" description="LOR/SDH bifunctional enzyme conserved" evidence="11">
    <location>
        <begin position="4"/>
        <end position="102"/>
    </location>
</feature>
<keyword evidence="4" id="KW-0456">Lyase</keyword>
<evidence type="ECO:0000313" key="15">
    <source>
        <dbReference type="Proteomes" id="UP000232806"/>
    </source>
</evidence>
<dbReference type="AlphaFoldDB" id="A0A2H4V9Q8"/>
<gene>
    <name evidence="14" type="ORF">BK007_01545</name>
</gene>
<keyword evidence="2" id="KW-0547">Nucleotide-binding</keyword>
<feature type="domain" description="Arginine dihydrolase ArgZ/ArgE-like C-terminal second subdomain" evidence="12">
    <location>
        <begin position="187"/>
        <end position="399"/>
    </location>
</feature>
<evidence type="ECO:0000313" key="14">
    <source>
        <dbReference type="EMBL" id="AUB54826.1"/>
    </source>
</evidence>
<accession>A0A2H4V9Q8</accession>
<dbReference type="InterPro" id="IPR029035">
    <property type="entry name" value="DHS-like_NAD/FAD-binding_dom"/>
</dbReference>
<evidence type="ECO:0000259" key="12">
    <source>
        <dbReference type="Pfam" id="PF21570"/>
    </source>
</evidence>
<dbReference type="NCBIfam" id="TIGR00300">
    <property type="entry name" value="TIGR00300 family protein"/>
    <property type="match status" value="1"/>
</dbReference>
<dbReference type="InterPro" id="IPR048964">
    <property type="entry name" value="ArgZ/ArgE-like_C_1st"/>
</dbReference>
<name>A0A2H4V9Q8_9EURY</name>
<dbReference type="Pfam" id="PF21571">
    <property type="entry name" value="ArgZ-like_C_1st"/>
    <property type="match status" value="1"/>
</dbReference>
<proteinExistence type="inferred from homology"/>
<dbReference type="SUPFAM" id="SSF52467">
    <property type="entry name" value="DHS-like NAD/FAD-binding domain"/>
    <property type="match status" value="1"/>
</dbReference>
<evidence type="ECO:0000256" key="1">
    <source>
        <dbReference type="ARBA" id="ARBA00001911"/>
    </source>
</evidence>
<comment type="similarity">
    <text evidence="7">Belongs to the AgrE/ArgZ ornithine cyclodeaminase family.</text>
</comment>
<dbReference type="GeneID" id="35120235"/>
<evidence type="ECO:0000256" key="7">
    <source>
        <dbReference type="ARBA" id="ARBA00061348"/>
    </source>
</evidence>
<evidence type="ECO:0000256" key="5">
    <source>
        <dbReference type="ARBA" id="ARBA00052109"/>
    </source>
</evidence>
<reference evidence="14 15" key="1">
    <citation type="submission" date="2016-10" db="EMBL/GenBank/DDBJ databases">
        <title>Comparative genomics between deep and shallow subseafloor isolates.</title>
        <authorList>
            <person name="Ishii S."/>
            <person name="Miller J.R."/>
            <person name="Sutton G."/>
            <person name="Suzuki S."/>
            <person name="Methe B."/>
            <person name="Inagaki F."/>
            <person name="Imachi H."/>
        </authorList>
    </citation>
    <scope>NUCLEOTIDE SEQUENCE [LARGE SCALE GENOMIC DNA]</scope>
    <source>
        <strain evidence="14 15">MO-MB1</strain>
    </source>
</reference>
<dbReference type="EMBL" id="CP017766">
    <property type="protein sequence ID" value="AUB54826.1"/>
    <property type="molecule type" value="Genomic_DNA"/>
</dbReference>
<evidence type="ECO:0000256" key="9">
    <source>
        <dbReference type="ARBA" id="ARBA00072993"/>
    </source>
</evidence>
<organism evidence="14 15">
    <name type="scientific">Methanobacterium subterraneum</name>
    <dbReference type="NCBI Taxonomy" id="59277"/>
    <lineage>
        <taxon>Archaea</taxon>
        <taxon>Methanobacteriati</taxon>
        <taxon>Methanobacteriota</taxon>
        <taxon>Methanomada group</taxon>
        <taxon>Methanobacteria</taxon>
        <taxon>Methanobacteriales</taxon>
        <taxon>Methanobacteriaceae</taxon>
        <taxon>Methanobacterium</taxon>
    </lineage>
</organism>
<dbReference type="InterPro" id="IPR007545">
    <property type="entry name" value="LOR/SDH_bifunc_enz_cons_dom"/>
</dbReference>
<protein>
    <recommendedName>
        <fullName evidence="9">Ornithine cyclodeaminase</fullName>
        <ecNumber evidence="8">4.3.1.12</ecNumber>
    </recommendedName>
    <alternativeName>
        <fullName evidence="10">Archaeal ornithine cyclodeaminase</fullName>
    </alternativeName>
</protein>
<dbReference type="InterPro" id="IPR005239">
    <property type="entry name" value="ArgZ/ArgE-like"/>
</dbReference>
<evidence type="ECO:0000256" key="2">
    <source>
        <dbReference type="ARBA" id="ARBA00022741"/>
    </source>
</evidence>
<dbReference type="GO" id="GO:0000166">
    <property type="term" value="F:nucleotide binding"/>
    <property type="evidence" value="ECO:0007669"/>
    <property type="project" value="UniProtKB-KW"/>
</dbReference>
<dbReference type="InterPro" id="IPR048963">
    <property type="entry name" value="ArgZ/ArgE-like_C_2nd"/>
</dbReference>
<evidence type="ECO:0000256" key="8">
    <source>
        <dbReference type="ARBA" id="ARBA00066346"/>
    </source>
</evidence>
<dbReference type="Gene3D" id="2.40.420.10">
    <property type="entry name" value="conserved putative lor/sdh protein from methanococcus maripaludis s2 domain"/>
    <property type="match status" value="1"/>
</dbReference>
<sequence length="414" mass="45123">MYNREVKLTGHIIDSLTLPRALDLIMDMGGDFQILEFEVGKRKKDTSRARIKVSADSESLLGEILDELAEIGAMVVEIREVNLEAASKDKTLPADFYSTTNHPTFIRFQNEWIPVENIEMDCMIVVDPETPQAIIKPIGRIEKGDLVVVGREGIKVMAPQRPRGKKGMFEFMGSGASSEKPLRTLIKSIAKEVREVKSRGGKIAVVGGPAIIHTGSGPVLAKMIKEGLIDVIFAGNALATHDIESALYGTSLGICVKTGEAVARGHRHHIYAINQINQAGSIRDAVEQGVLKKGVMYECVKNDVPFVLAGSIRDDGPLPDVITDVIEAQDEMRKYVPGVDMVIMIATMLHSIAVGNMLPSQVKSICVDINPATVTKLGDRGSAQVLGIVTDVGAFLPMLYHEINHMDDDKKIHI</sequence>
<comment type="catalytic activity">
    <reaction evidence="5">
        <text>L-ornithine = L-proline + NH4(+)</text>
        <dbReference type="Rhea" id="RHEA:24368"/>
        <dbReference type="ChEBI" id="CHEBI:28938"/>
        <dbReference type="ChEBI" id="CHEBI:46911"/>
        <dbReference type="ChEBI" id="CHEBI:60039"/>
        <dbReference type="EC" id="4.3.1.12"/>
    </reaction>
</comment>
<dbReference type="Gene3D" id="3.40.50.10690">
    <property type="entry name" value="putative lor/sdh protein like domains"/>
    <property type="match status" value="1"/>
</dbReference>
<evidence type="ECO:0000256" key="10">
    <source>
        <dbReference type="ARBA" id="ARBA00081581"/>
    </source>
</evidence>
<comment type="function">
    <text evidence="6">Catalyzes the conversion of ornithine to proline, with the release of ammonia.</text>
</comment>
<dbReference type="EC" id="4.3.1.12" evidence="8"/>
<feature type="domain" description="Arginine dihydrolase ArgZ/ArgE-like C-terminal first subdomain" evidence="13">
    <location>
        <begin position="103"/>
        <end position="186"/>
    </location>
</feature>
<dbReference type="Pfam" id="PF04455">
    <property type="entry name" value="Saccharop_dh_N"/>
    <property type="match status" value="1"/>
</dbReference>
<dbReference type="CDD" id="cd12144">
    <property type="entry name" value="SDH_N_domain"/>
    <property type="match status" value="1"/>
</dbReference>
<dbReference type="Proteomes" id="UP000232806">
    <property type="component" value="Chromosome"/>
</dbReference>
<evidence type="ECO:0000259" key="11">
    <source>
        <dbReference type="Pfam" id="PF04455"/>
    </source>
</evidence>
<dbReference type="GO" id="GO:0008473">
    <property type="term" value="F:ornithine cyclodeaminase activity"/>
    <property type="evidence" value="ECO:0007669"/>
    <property type="project" value="UniProtKB-EC"/>
</dbReference>
<comment type="cofactor">
    <cofactor evidence="1">
        <name>NAD(+)</name>
        <dbReference type="ChEBI" id="CHEBI:57540"/>
    </cofactor>
</comment>
<evidence type="ECO:0000256" key="3">
    <source>
        <dbReference type="ARBA" id="ARBA00023027"/>
    </source>
</evidence>
<dbReference type="OrthoDB" id="64170at2157"/>